<reference evidence="15 16" key="1">
    <citation type="journal article" date="2015" name="MBio">
        <title>Genome-Resolved Metagenomic Analysis Reveals Roles for Candidate Phyla and Other Microbial Community Members in Biogeochemical Transformations in Oil Reservoirs.</title>
        <authorList>
            <person name="Hu P."/>
            <person name="Tom L."/>
            <person name="Singh A."/>
            <person name="Thomas B.C."/>
            <person name="Baker B.J."/>
            <person name="Piceno Y.M."/>
            <person name="Andersen G.L."/>
            <person name="Banfield J.F."/>
        </authorList>
    </citation>
    <scope>NUCLEOTIDE SEQUENCE [LARGE SCALE GENOMIC DNA]</scope>
    <source>
        <strain evidence="15">46_16</strain>
    </source>
</reference>
<dbReference type="PRINTS" id="PR00959">
    <property type="entry name" value="MEVGALKINASE"/>
</dbReference>
<dbReference type="GO" id="GO:0005829">
    <property type="term" value="C:cytosol"/>
    <property type="evidence" value="ECO:0007669"/>
    <property type="project" value="TreeGrafter"/>
</dbReference>
<feature type="domain" description="GHMP kinase C-terminal" evidence="13">
    <location>
        <begin position="290"/>
        <end position="368"/>
    </location>
</feature>
<feature type="domain" description="GHMP kinase N-terminal" evidence="12">
    <location>
        <begin position="103"/>
        <end position="185"/>
    </location>
</feature>
<evidence type="ECO:0000259" key="12">
    <source>
        <dbReference type="Pfam" id="PF00288"/>
    </source>
</evidence>
<dbReference type="Pfam" id="PF00288">
    <property type="entry name" value="GHMP_kinases_N"/>
    <property type="match status" value="1"/>
</dbReference>
<dbReference type="GO" id="GO:0004335">
    <property type="term" value="F:galactokinase activity"/>
    <property type="evidence" value="ECO:0007669"/>
    <property type="project" value="UniProtKB-UniRule"/>
</dbReference>
<evidence type="ECO:0000256" key="5">
    <source>
        <dbReference type="ARBA" id="ARBA00022741"/>
    </source>
</evidence>
<keyword evidence="6 15" id="KW-0418">Kinase</keyword>
<dbReference type="InterPro" id="IPR020568">
    <property type="entry name" value="Ribosomal_Su5_D2-typ_SF"/>
</dbReference>
<evidence type="ECO:0000259" key="13">
    <source>
        <dbReference type="Pfam" id="PF08544"/>
    </source>
</evidence>
<evidence type="ECO:0000256" key="4">
    <source>
        <dbReference type="ARBA" id="ARBA00022723"/>
    </source>
</evidence>
<dbReference type="InterPro" id="IPR006206">
    <property type="entry name" value="Mevalonate/galactokinase"/>
</dbReference>
<dbReference type="InterPro" id="IPR036554">
    <property type="entry name" value="GHMP_kinase_C_sf"/>
</dbReference>
<dbReference type="PATRIC" id="fig|167964.4.peg.1500"/>
<keyword evidence="5" id="KW-0547">Nucleotide-binding</keyword>
<dbReference type="GO" id="GO:0006012">
    <property type="term" value="P:galactose metabolic process"/>
    <property type="evidence" value="ECO:0007669"/>
    <property type="project" value="UniProtKB-UniRule"/>
</dbReference>
<dbReference type="PANTHER" id="PTHR10457:SF7">
    <property type="entry name" value="GALACTOKINASE-RELATED"/>
    <property type="match status" value="1"/>
</dbReference>
<accession>A0A124FN12</accession>
<dbReference type="Proteomes" id="UP000064249">
    <property type="component" value="Unassembled WGS sequence"/>
</dbReference>
<dbReference type="PANTHER" id="PTHR10457">
    <property type="entry name" value="MEVALONATE KINASE/GALACTOKINASE"/>
    <property type="match status" value="1"/>
</dbReference>
<evidence type="ECO:0000256" key="3">
    <source>
        <dbReference type="ARBA" id="ARBA00022679"/>
    </source>
</evidence>
<proteinExistence type="inferred from homology"/>
<evidence type="ECO:0000256" key="10">
    <source>
        <dbReference type="ARBA" id="ARBA00023277"/>
    </source>
</evidence>
<evidence type="ECO:0000313" key="15">
    <source>
        <dbReference type="EMBL" id="KUK46448.1"/>
    </source>
</evidence>
<sequence length="397" mass="43782">MPQPTSSPRELALSGLPDAELIISAPGRVNLLGEHVDYNMGVVLPAAIDKRLWLAVKPIEEPVLQVTSLDLNEQVNIALKDVVTRVDEKGNPLPQWSLYPAAVAWVMLSKGYSIQGMQAVIASDLPMRAGLSSSAAIEVAFALAFQTIGGIEMNRMQLAQLCQLAENRYIGVQCGLMDQFAVSHGVARHALFFDTRSLEWQPIPLPADTVLVIADSGRTRELAHSAYNQRQQECQLAVQYIHRKNSNVHSLRDVTKQELAGFLDLLPEVVARRTHHVVDEIDRVERSALALVEDDAAAFGAFMLEGHASLRDLYDVSCDELDYLVEAASNHIGCLGARLTGAGFGGCTINLVQKQHAQDFCEKLQTAYQERFLVELKTYICHADRGAFVERMRKAVL</sequence>
<dbReference type="FunFam" id="3.30.70.890:FF:000001">
    <property type="entry name" value="Galactokinase"/>
    <property type="match status" value="1"/>
</dbReference>
<dbReference type="PIRSF" id="PIRSF000530">
    <property type="entry name" value="Galactokinase"/>
    <property type="match status" value="1"/>
</dbReference>
<dbReference type="FunFam" id="3.30.230.10:FF:000017">
    <property type="entry name" value="Galactokinase"/>
    <property type="match status" value="1"/>
</dbReference>
<evidence type="ECO:0000256" key="9">
    <source>
        <dbReference type="ARBA" id="ARBA00023144"/>
    </source>
</evidence>
<dbReference type="InterPro" id="IPR014721">
    <property type="entry name" value="Ribsml_uS5_D2-typ_fold_subgr"/>
</dbReference>
<evidence type="ECO:0000256" key="1">
    <source>
        <dbReference type="ARBA" id="ARBA00006566"/>
    </source>
</evidence>
<dbReference type="Pfam" id="PF10509">
    <property type="entry name" value="GalKase_gal_bdg"/>
    <property type="match status" value="1"/>
</dbReference>
<dbReference type="NCBIfam" id="TIGR00131">
    <property type="entry name" value="gal_kin"/>
    <property type="match status" value="1"/>
</dbReference>
<keyword evidence="4" id="KW-0479">Metal-binding</keyword>
<dbReference type="InterPro" id="IPR013750">
    <property type="entry name" value="GHMP_kinase_C_dom"/>
</dbReference>
<dbReference type="PRINTS" id="PR00473">
    <property type="entry name" value="GALCTOKINASE"/>
</dbReference>
<keyword evidence="8" id="KW-0460">Magnesium</keyword>
<evidence type="ECO:0000256" key="8">
    <source>
        <dbReference type="ARBA" id="ARBA00022842"/>
    </source>
</evidence>
<organism evidence="15 16">
    <name type="scientific">Anaerolinea thermophila</name>
    <dbReference type="NCBI Taxonomy" id="167964"/>
    <lineage>
        <taxon>Bacteria</taxon>
        <taxon>Bacillati</taxon>
        <taxon>Chloroflexota</taxon>
        <taxon>Anaerolineae</taxon>
        <taxon>Anaerolineales</taxon>
        <taxon>Anaerolineaceae</taxon>
        <taxon>Anaerolinea</taxon>
    </lineage>
</organism>
<keyword evidence="2" id="KW-0963">Cytoplasm</keyword>
<dbReference type="AlphaFoldDB" id="A0A124FN12"/>
<dbReference type="Gene3D" id="3.30.70.890">
    <property type="entry name" value="GHMP kinase, C-terminal domain"/>
    <property type="match status" value="1"/>
</dbReference>
<dbReference type="SUPFAM" id="SSF55060">
    <property type="entry name" value="GHMP Kinase, C-terminal domain"/>
    <property type="match status" value="1"/>
</dbReference>
<comment type="similarity">
    <text evidence="1">Belongs to the GHMP kinase family. GalK subfamily.</text>
</comment>
<evidence type="ECO:0000313" key="16">
    <source>
        <dbReference type="Proteomes" id="UP000064249"/>
    </source>
</evidence>
<dbReference type="EC" id="2.7.1.6" evidence="11"/>
<evidence type="ECO:0000256" key="6">
    <source>
        <dbReference type="ARBA" id="ARBA00022777"/>
    </source>
</evidence>
<dbReference type="Gene3D" id="3.30.230.10">
    <property type="match status" value="1"/>
</dbReference>
<keyword evidence="9" id="KW-0299">Galactose metabolism</keyword>
<dbReference type="InterPro" id="IPR019539">
    <property type="entry name" value="GalKase_N"/>
</dbReference>
<comment type="caution">
    <text evidence="15">The sequence shown here is derived from an EMBL/GenBank/DDBJ whole genome shotgun (WGS) entry which is preliminary data.</text>
</comment>
<evidence type="ECO:0000256" key="2">
    <source>
        <dbReference type="ARBA" id="ARBA00022490"/>
    </source>
</evidence>
<dbReference type="InterPro" id="IPR000705">
    <property type="entry name" value="Galactokinase"/>
</dbReference>
<keyword evidence="3" id="KW-0808">Transferase</keyword>
<keyword evidence="7" id="KW-0067">ATP-binding</keyword>
<name>A0A124FN12_9CHLR</name>
<evidence type="ECO:0000256" key="7">
    <source>
        <dbReference type="ARBA" id="ARBA00022840"/>
    </source>
</evidence>
<gene>
    <name evidence="15" type="ORF">XD73_0672</name>
</gene>
<protein>
    <recommendedName>
        <fullName evidence="11">Galactokinase</fullName>
        <ecNumber evidence="11">2.7.1.6</ecNumber>
    </recommendedName>
</protein>
<dbReference type="SUPFAM" id="SSF54211">
    <property type="entry name" value="Ribosomal protein S5 domain 2-like"/>
    <property type="match status" value="1"/>
</dbReference>
<dbReference type="Pfam" id="PF08544">
    <property type="entry name" value="GHMP_kinases_C"/>
    <property type="match status" value="1"/>
</dbReference>
<keyword evidence="10" id="KW-0119">Carbohydrate metabolism</keyword>
<dbReference type="GO" id="GO:0005524">
    <property type="term" value="F:ATP binding"/>
    <property type="evidence" value="ECO:0007669"/>
    <property type="project" value="UniProtKB-UniRule"/>
</dbReference>
<dbReference type="GO" id="GO:0046872">
    <property type="term" value="F:metal ion binding"/>
    <property type="evidence" value="ECO:0007669"/>
    <property type="project" value="UniProtKB-KW"/>
</dbReference>
<dbReference type="InterPro" id="IPR006204">
    <property type="entry name" value="GHMP_kinase_N_dom"/>
</dbReference>
<evidence type="ECO:0000259" key="14">
    <source>
        <dbReference type="Pfam" id="PF10509"/>
    </source>
</evidence>
<dbReference type="EMBL" id="LGFU01000027">
    <property type="protein sequence ID" value="KUK46448.1"/>
    <property type="molecule type" value="Genomic_DNA"/>
</dbReference>
<evidence type="ECO:0000256" key="11">
    <source>
        <dbReference type="NCBIfam" id="TIGR00131"/>
    </source>
</evidence>
<feature type="domain" description="Galactokinase N-terminal" evidence="14">
    <location>
        <begin position="20"/>
        <end position="58"/>
    </location>
</feature>